<evidence type="ECO:0000313" key="4">
    <source>
        <dbReference type="Proteomes" id="UP000494115"/>
    </source>
</evidence>
<dbReference type="GO" id="GO:0052689">
    <property type="term" value="F:carboxylic ester hydrolase activity"/>
    <property type="evidence" value="ECO:0007669"/>
    <property type="project" value="UniProtKB-ARBA"/>
</dbReference>
<name>A0A6S7D3L7_9BURK</name>
<dbReference type="InterPro" id="IPR029058">
    <property type="entry name" value="AB_hydrolase_fold"/>
</dbReference>
<evidence type="ECO:0000313" key="3">
    <source>
        <dbReference type="EMBL" id="CAB3805485.1"/>
    </source>
</evidence>
<dbReference type="PANTHER" id="PTHR22946">
    <property type="entry name" value="DIENELACTONE HYDROLASE DOMAIN-CONTAINING PROTEIN-RELATED"/>
    <property type="match status" value="1"/>
</dbReference>
<reference evidence="3 4" key="1">
    <citation type="submission" date="2020-04" db="EMBL/GenBank/DDBJ databases">
        <authorList>
            <person name="De Canck E."/>
        </authorList>
    </citation>
    <scope>NUCLEOTIDE SEQUENCE [LARGE SCALE GENOMIC DNA]</scope>
    <source>
        <strain evidence="3 4">LMG 28138</strain>
    </source>
</reference>
<dbReference type="PANTHER" id="PTHR22946:SF9">
    <property type="entry name" value="POLYKETIDE TRANSFERASE AF380"/>
    <property type="match status" value="1"/>
</dbReference>
<dbReference type="Pfam" id="PF01738">
    <property type="entry name" value="DLH"/>
    <property type="match status" value="1"/>
</dbReference>
<feature type="domain" description="Dienelactone hydrolase" evidence="2">
    <location>
        <begin position="77"/>
        <end position="222"/>
    </location>
</feature>
<dbReference type="SUPFAM" id="SSF53474">
    <property type="entry name" value="alpha/beta-Hydrolases"/>
    <property type="match status" value="1"/>
</dbReference>
<evidence type="ECO:0000259" key="2">
    <source>
        <dbReference type="Pfam" id="PF01738"/>
    </source>
</evidence>
<proteinExistence type="predicted"/>
<keyword evidence="1" id="KW-0378">Hydrolase</keyword>
<dbReference type="InterPro" id="IPR050261">
    <property type="entry name" value="FrsA_esterase"/>
</dbReference>
<dbReference type="Gene3D" id="3.40.50.1820">
    <property type="entry name" value="alpha/beta hydrolase"/>
    <property type="match status" value="1"/>
</dbReference>
<keyword evidence="4" id="KW-1185">Reference proteome</keyword>
<protein>
    <recommendedName>
        <fullName evidence="2">Dienelactone hydrolase domain-containing protein</fullName>
    </recommendedName>
</protein>
<dbReference type="EMBL" id="CADIKM010000072">
    <property type="protein sequence ID" value="CAB3805485.1"/>
    <property type="molecule type" value="Genomic_DNA"/>
</dbReference>
<dbReference type="InterPro" id="IPR002925">
    <property type="entry name" value="Dienelactn_hydro"/>
</dbReference>
<dbReference type="Proteomes" id="UP000494115">
    <property type="component" value="Unassembled WGS sequence"/>
</dbReference>
<evidence type="ECO:0000256" key="1">
    <source>
        <dbReference type="ARBA" id="ARBA00022801"/>
    </source>
</evidence>
<organism evidence="3 4">
    <name type="scientific">Pararobbsia alpina</name>
    <dbReference type="NCBI Taxonomy" id="621374"/>
    <lineage>
        <taxon>Bacteria</taxon>
        <taxon>Pseudomonadati</taxon>
        <taxon>Pseudomonadota</taxon>
        <taxon>Betaproteobacteria</taxon>
        <taxon>Burkholderiales</taxon>
        <taxon>Burkholderiaceae</taxon>
        <taxon>Pararobbsia</taxon>
    </lineage>
</organism>
<accession>A0A6S7D3L7</accession>
<gene>
    <name evidence="3" type="ORF">LMG28138_05675</name>
</gene>
<sequence length="235" mass="25435">MSRCQSLIAEDAGDAIGTLLVLAIGDGTPHVTWAQVARLEIIPFVSETVTDQEFLVGREDGTPVTVAGELRLPRSGNERFPLVILLHGSGGIGGFVTDWEEQFLAMGVATFVIDSFTGRGIVSTINDQSQAGRLVQMEDAYRALALLEKHPRIDSGRVMLMGLSRGGQSALYASMTRFQRMHAAGSAAHFAAYVAFYPDCSATYRDEQDISASPVRIFVSEDRLPPIQELKKSSG</sequence>
<dbReference type="AlphaFoldDB" id="A0A6S7D3L7"/>